<sequence length="155" mass="17432">MERKVASFEQHVSVMTSRLLLSLPPLSSRGVISTFLPSVRGLPSKQRGGGRGFHWKPGSHVFQRLRLSNGDESATLGDLLRWRRVQCEGRGDCKHRPPQTPPSPTRCSGPTGRPLHDRGYMQMQLLFLFHSSQNHIFLGGFSLFLDQVTSMPMSY</sequence>
<accession>A0A7J5Y1C4</accession>
<dbReference type="Proteomes" id="UP000518266">
    <property type="component" value="Unassembled WGS sequence"/>
</dbReference>
<feature type="region of interest" description="Disordered" evidence="1">
    <location>
        <begin position="90"/>
        <end position="114"/>
    </location>
</feature>
<organism evidence="2 3">
    <name type="scientific">Dissostichus mawsoni</name>
    <name type="common">Antarctic cod</name>
    <dbReference type="NCBI Taxonomy" id="36200"/>
    <lineage>
        <taxon>Eukaryota</taxon>
        <taxon>Metazoa</taxon>
        <taxon>Chordata</taxon>
        <taxon>Craniata</taxon>
        <taxon>Vertebrata</taxon>
        <taxon>Euteleostomi</taxon>
        <taxon>Actinopterygii</taxon>
        <taxon>Neopterygii</taxon>
        <taxon>Teleostei</taxon>
        <taxon>Neoteleostei</taxon>
        <taxon>Acanthomorphata</taxon>
        <taxon>Eupercaria</taxon>
        <taxon>Perciformes</taxon>
        <taxon>Notothenioidei</taxon>
        <taxon>Nototheniidae</taxon>
        <taxon>Dissostichus</taxon>
    </lineage>
</organism>
<dbReference type="AlphaFoldDB" id="A0A7J5Y1C4"/>
<dbReference type="EMBL" id="JAAKFY010000018">
    <property type="protein sequence ID" value="KAF3843140.1"/>
    <property type="molecule type" value="Genomic_DNA"/>
</dbReference>
<keyword evidence="3" id="KW-1185">Reference proteome</keyword>
<comment type="caution">
    <text evidence="2">The sequence shown here is derived from an EMBL/GenBank/DDBJ whole genome shotgun (WGS) entry which is preliminary data.</text>
</comment>
<reference evidence="2 3" key="1">
    <citation type="submission" date="2020-03" db="EMBL/GenBank/DDBJ databases">
        <title>Dissostichus mawsoni Genome sequencing and assembly.</title>
        <authorList>
            <person name="Park H."/>
        </authorList>
    </citation>
    <scope>NUCLEOTIDE SEQUENCE [LARGE SCALE GENOMIC DNA]</scope>
    <source>
        <strain evidence="2">DM0001</strain>
        <tissue evidence="2">Muscle</tissue>
    </source>
</reference>
<evidence type="ECO:0000313" key="3">
    <source>
        <dbReference type="Proteomes" id="UP000518266"/>
    </source>
</evidence>
<gene>
    <name evidence="2" type="ORF">F7725_001989</name>
</gene>
<protein>
    <submittedName>
        <fullName evidence="2">Uncharacterized protein</fullName>
    </submittedName>
</protein>
<evidence type="ECO:0000256" key="1">
    <source>
        <dbReference type="SAM" id="MobiDB-lite"/>
    </source>
</evidence>
<name>A0A7J5Y1C4_DISMA</name>
<evidence type="ECO:0000313" key="2">
    <source>
        <dbReference type="EMBL" id="KAF3843140.1"/>
    </source>
</evidence>
<feature type="non-terminal residue" evidence="2">
    <location>
        <position position="1"/>
    </location>
</feature>
<proteinExistence type="predicted"/>